<dbReference type="GO" id="GO:0045595">
    <property type="term" value="P:regulation of cell differentiation"/>
    <property type="evidence" value="ECO:0007669"/>
    <property type="project" value="TreeGrafter"/>
</dbReference>
<evidence type="ECO:0000256" key="1">
    <source>
        <dbReference type="ARBA" id="ARBA00004370"/>
    </source>
</evidence>
<dbReference type="PANTHER" id="PTHR14309">
    <property type="entry name" value="EXPRESSED PROTEIN"/>
    <property type="match status" value="1"/>
</dbReference>
<dbReference type="OrthoDB" id="185175at2759"/>
<dbReference type="AlphaFoldDB" id="A0A3P7SD03"/>
<evidence type="ECO:0000256" key="2">
    <source>
        <dbReference type="ARBA" id="ARBA00023136"/>
    </source>
</evidence>
<accession>A0A3P7SD03</accession>
<comment type="subcellular location">
    <subcellularLocation>
        <location evidence="1">Membrane</location>
    </subcellularLocation>
</comment>
<dbReference type="PANTHER" id="PTHR14309:SF10">
    <property type="entry name" value="PH DOMAIN-CONTAINING PROTEIN"/>
    <property type="match status" value="1"/>
</dbReference>
<evidence type="ECO:0000313" key="4">
    <source>
        <dbReference type="EMBL" id="VDN49609.1"/>
    </source>
</evidence>
<feature type="domain" description="PH" evidence="3">
    <location>
        <begin position="8"/>
        <end position="103"/>
    </location>
</feature>
<dbReference type="GO" id="GO:0016020">
    <property type="term" value="C:membrane"/>
    <property type="evidence" value="ECO:0007669"/>
    <property type="project" value="UniProtKB-SubCell"/>
</dbReference>
<dbReference type="PROSITE" id="PS50003">
    <property type="entry name" value="PH_DOMAIN"/>
    <property type="match status" value="1"/>
</dbReference>
<dbReference type="Pfam" id="PF00169">
    <property type="entry name" value="PH"/>
    <property type="match status" value="1"/>
</dbReference>
<dbReference type="Proteomes" id="UP000281553">
    <property type="component" value="Unassembled WGS sequence"/>
</dbReference>
<dbReference type="Gene3D" id="2.30.29.30">
    <property type="entry name" value="Pleckstrin-homology domain (PH domain)/Phosphotyrosine-binding domain (PTB)"/>
    <property type="match status" value="1"/>
</dbReference>
<gene>
    <name evidence="4" type="ORF">DILT_LOCUS19832</name>
</gene>
<evidence type="ECO:0000313" key="5">
    <source>
        <dbReference type="Proteomes" id="UP000281553"/>
    </source>
</evidence>
<evidence type="ECO:0000259" key="3">
    <source>
        <dbReference type="PROSITE" id="PS50003"/>
    </source>
</evidence>
<keyword evidence="5" id="KW-1185">Reference proteome</keyword>
<sequence>MPPRVEAAELHSGWLKKQGGTFRTWKRRFFVLDGTGRLAYYTTADKLHYSGFFSLAEGPVTVSSYESETGNAPVDRSYNFVLKRSAYIQPYCCSGTETVRGRC</sequence>
<dbReference type="SUPFAM" id="SSF50729">
    <property type="entry name" value="PH domain-like"/>
    <property type="match status" value="1"/>
</dbReference>
<protein>
    <recommendedName>
        <fullName evidence="3">PH domain-containing protein</fullName>
    </recommendedName>
</protein>
<keyword evidence="2" id="KW-0472">Membrane</keyword>
<organism evidence="4 5">
    <name type="scientific">Dibothriocephalus latus</name>
    <name type="common">Fish tapeworm</name>
    <name type="synonym">Diphyllobothrium latum</name>
    <dbReference type="NCBI Taxonomy" id="60516"/>
    <lineage>
        <taxon>Eukaryota</taxon>
        <taxon>Metazoa</taxon>
        <taxon>Spiralia</taxon>
        <taxon>Lophotrochozoa</taxon>
        <taxon>Platyhelminthes</taxon>
        <taxon>Cestoda</taxon>
        <taxon>Eucestoda</taxon>
        <taxon>Diphyllobothriidea</taxon>
        <taxon>Diphyllobothriidae</taxon>
        <taxon>Dibothriocephalus</taxon>
    </lineage>
</organism>
<dbReference type="EMBL" id="UYRU01122714">
    <property type="protein sequence ID" value="VDN49609.1"/>
    <property type="molecule type" value="Genomic_DNA"/>
</dbReference>
<proteinExistence type="predicted"/>
<dbReference type="InterPro" id="IPR001849">
    <property type="entry name" value="PH_domain"/>
</dbReference>
<name>A0A3P7SD03_DIBLA</name>
<reference evidence="4 5" key="1">
    <citation type="submission" date="2018-11" db="EMBL/GenBank/DDBJ databases">
        <authorList>
            <consortium name="Pathogen Informatics"/>
        </authorList>
    </citation>
    <scope>NUCLEOTIDE SEQUENCE [LARGE SCALE GENOMIC DNA]</scope>
</reference>
<dbReference type="InterPro" id="IPR039680">
    <property type="entry name" value="PLEKHB1/2"/>
</dbReference>
<dbReference type="InterPro" id="IPR011993">
    <property type="entry name" value="PH-like_dom_sf"/>
</dbReference>